<proteinExistence type="predicted"/>
<evidence type="ECO:0000313" key="3">
    <source>
        <dbReference type="EMBL" id="GAA4388884.1"/>
    </source>
</evidence>
<sequence length="77" mass="8495">MHAIAHWWDTVELWLSSLPYVPQVLIMLIALLLIAILIVRVLTALIDRLADALHGPTRVSEPDVQEETTGDSPGEGI</sequence>
<accession>A0ABP8JCW8</accession>
<evidence type="ECO:0000256" key="1">
    <source>
        <dbReference type="SAM" id="MobiDB-lite"/>
    </source>
</evidence>
<dbReference type="EMBL" id="BAABFR010000017">
    <property type="protein sequence ID" value="GAA4388884.1"/>
    <property type="molecule type" value="Genomic_DNA"/>
</dbReference>
<dbReference type="Proteomes" id="UP001500635">
    <property type="component" value="Unassembled WGS sequence"/>
</dbReference>
<feature type="transmembrane region" description="Helical" evidence="2">
    <location>
        <begin position="20"/>
        <end position="39"/>
    </location>
</feature>
<comment type="caution">
    <text evidence="3">The sequence shown here is derived from an EMBL/GenBank/DDBJ whole genome shotgun (WGS) entry which is preliminary data.</text>
</comment>
<gene>
    <name evidence="3" type="ORF">GCM10023147_14890</name>
</gene>
<keyword evidence="2" id="KW-0812">Transmembrane</keyword>
<organism evidence="3 4">
    <name type="scientific">Tsukamurella soli</name>
    <dbReference type="NCBI Taxonomy" id="644556"/>
    <lineage>
        <taxon>Bacteria</taxon>
        <taxon>Bacillati</taxon>
        <taxon>Actinomycetota</taxon>
        <taxon>Actinomycetes</taxon>
        <taxon>Mycobacteriales</taxon>
        <taxon>Tsukamurellaceae</taxon>
        <taxon>Tsukamurella</taxon>
    </lineage>
</organism>
<name>A0ABP8JCW8_9ACTN</name>
<dbReference type="RefSeq" id="WP_344993127.1">
    <property type="nucleotide sequence ID" value="NZ_BAABFR010000017.1"/>
</dbReference>
<keyword evidence="2" id="KW-0472">Membrane</keyword>
<protein>
    <submittedName>
        <fullName evidence="3">Uncharacterized protein</fullName>
    </submittedName>
</protein>
<keyword evidence="4" id="KW-1185">Reference proteome</keyword>
<evidence type="ECO:0000313" key="4">
    <source>
        <dbReference type="Proteomes" id="UP001500635"/>
    </source>
</evidence>
<reference evidence="4" key="1">
    <citation type="journal article" date="2019" name="Int. J. Syst. Evol. Microbiol.">
        <title>The Global Catalogue of Microorganisms (GCM) 10K type strain sequencing project: providing services to taxonomists for standard genome sequencing and annotation.</title>
        <authorList>
            <consortium name="The Broad Institute Genomics Platform"/>
            <consortium name="The Broad Institute Genome Sequencing Center for Infectious Disease"/>
            <person name="Wu L."/>
            <person name="Ma J."/>
        </authorList>
    </citation>
    <scope>NUCLEOTIDE SEQUENCE [LARGE SCALE GENOMIC DNA]</scope>
    <source>
        <strain evidence="4">JCM 17688</strain>
    </source>
</reference>
<feature type="region of interest" description="Disordered" evidence="1">
    <location>
        <begin position="57"/>
        <end position="77"/>
    </location>
</feature>
<keyword evidence="2" id="KW-1133">Transmembrane helix</keyword>
<evidence type="ECO:0000256" key="2">
    <source>
        <dbReference type="SAM" id="Phobius"/>
    </source>
</evidence>